<gene>
    <name evidence="2" type="ORF">UFOPK1747_00486</name>
</gene>
<organism evidence="2">
    <name type="scientific">freshwater metagenome</name>
    <dbReference type="NCBI Taxonomy" id="449393"/>
    <lineage>
        <taxon>unclassified sequences</taxon>
        <taxon>metagenomes</taxon>
        <taxon>ecological metagenomes</taxon>
    </lineage>
</organism>
<reference evidence="2" key="1">
    <citation type="submission" date="2020-05" db="EMBL/GenBank/DDBJ databases">
        <authorList>
            <person name="Chiriac C."/>
            <person name="Salcher M."/>
            <person name="Ghai R."/>
            <person name="Kavagutti S V."/>
        </authorList>
    </citation>
    <scope>NUCLEOTIDE SEQUENCE</scope>
</reference>
<feature type="transmembrane region" description="Helical" evidence="1">
    <location>
        <begin position="319"/>
        <end position="339"/>
    </location>
</feature>
<keyword evidence="1" id="KW-0812">Transmembrane</keyword>
<feature type="transmembrane region" description="Helical" evidence="1">
    <location>
        <begin position="142"/>
        <end position="169"/>
    </location>
</feature>
<feature type="transmembrane region" description="Helical" evidence="1">
    <location>
        <begin position="345"/>
        <end position="364"/>
    </location>
</feature>
<keyword evidence="1" id="KW-0472">Membrane</keyword>
<feature type="transmembrane region" description="Helical" evidence="1">
    <location>
        <begin position="290"/>
        <end position="312"/>
    </location>
</feature>
<name>A0A6J6EYT0_9ZZZZ</name>
<protein>
    <submittedName>
        <fullName evidence="2">Unannotated protein</fullName>
    </submittedName>
</protein>
<feature type="transmembrane region" description="Helical" evidence="1">
    <location>
        <begin position="112"/>
        <end position="130"/>
    </location>
</feature>
<evidence type="ECO:0000256" key="1">
    <source>
        <dbReference type="SAM" id="Phobius"/>
    </source>
</evidence>
<proteinExistence type="predicted"/>
<feature type="transmembrane region" description="Helical" evidence="1">
    <location>
        <begin position="69"/>
        <end position="92"/>
    </location>
</feature>
<accession>A0A6J6EYT0</accession>
<dbReference type="AlphaFoldDB" id="A0A6J6EYT0"/>
<feature type="transmembrane region" description="Helical" evidence="1">
    <location>
        <begin position="189"/>
        <end position="207"/>
    </location>
</feature>
<evidence type="ECO:0000313" key="2">
    <source>
        <dbReference type="EMBL" id="CAB4579804.1"/>
    </source>
</evidence>
<feature type="transmembrane region" description="Helical" evidence="1">
    <location>
        <begin position="254"/>
        <end position="275"/>
    </location>
</feature>
<sequence>MNIAGEKFGSPDDLSIATMQNNPEGLFQTSWNTAMGQGRIHQFAFFVLNNWALSEQHQLITPIIKFSSVMLIFLLFSYLISTIYGGLVSLFTSLLLISTVVTTGEYNAINSFPLWFTLGIISFLFSLILFNKLLQKYSLGNLILFAISFFIALFSSEVFFLLLLTYPLLQLKMQGESEWRIKLTSALKYYLLIMAITVSYFLVYLAFKLNTRGTYEGASLSFDQPLRSLLSTGALSVGQANVYGIKRQIIDGGIYFNPLIATIFVLVISLLFWSLKKNTLEIRTIRFKEIFAVILLALLGNVILGFTVKYSIIGLVYPLYVNSLISYLFIILATSLLILKFAGNKWFSFLAIFSIAIFGYISFLDQINQYEKLKVNQNVFKVVDCIIGDPNLSSFLKSDVVSNDIAVLSKAYDYNYFGERFRTKTGSDYFFHRNLKENIATGDFSTINLYLLKEFAAGSISNHKGNDLIDKIDFRLDYDLCRFELINLTPK</sequence>
<keyword evidence="1" id="KW-1133">Transmembrane helix</keyword>
<dbReference type="EMBL" id="CAEZTV010000056">
    <property type="protein sequence ID" value="CAB4579804.1"/>
    <property type="molecule type" value="Genomic_DNA"/>
</dbReference>